<accession>A0A075APW6</accession>
<proteinExistence type="predicted"/>
<evidence type="ECO:0000313" key="2">
    <source>
        <dbReference type="Proteomes" id="UP000030755"/>
    </source>
</evidence>
<evidence type="ECO:0000313" key="1">
    <source>
        <dbReference type="EMBL" id="EPZ32221.1"/>
    </source>
</evidence>
<dbReference type="AlphaFoldDB" id="A0A075APW6"/>
<organism evidence="1 2">
    <name type="scientific">Rozella allomycis (strain CSF55)</name>
    <dbReference type="NCBI Taxonomy" id="988480"/>
    <lineage>
        <taxon>Eukaryota</taxon>
        <taxon>Fungi</taxon>
        <taxon>Fungi incertae sedis</taxon>
        <taxon>Cryptomycota</taxon>
        <taxon>Cryptomycota incertae sedis</taxon>
        <taxon>Rozella</taxon>
    </lineage>
</organism>
<sequence length="70" mass="7593">MNPNVAIKRPNKNIVEEIESPLDLSIVILTAFALECLLSNAALLMGRIEDKIGTINPIPVPAIMLGIEIK</sequence>
<dbReference type="HOGENOM" id="CLU_2759234_0_0_1"/>
<keyword evidence="2" id="KW-1185">Reference proteome</keyword>
<dbReference type="Proteomes" id="UP000030755">
    <property type="component" value="Unassembled WGS sequence"/>
</dbReference>
<name>A0A075APW6_ROZAC</name>
<gene>
    <name evidence="1" type="ORF">O9G_002573</name>
</gene>
<dbReference type="EMBL" id="KE561167">
    <property type="protein sequence ID" value="EPZ32221.1"/>
    <property type="molecule type" value="Genomic_DNA"/>
</dbReference>
<protein>
    <submittedName>
        <fullName evidence="1">Uncharacterized protein</fullName>
    </submittedName>
</protein>
<reference evidence="1 2" key="1">
    <citation type="journal article" date="2013" name="Curr. Biol.">
        <title>Shared signatures of parasitism and phylogenomics unite Cryptomycota and microsporidia.</title>
        <authorList>
            <person name="James T.Y."/>
            <person name="Pelin A."/>
            <person name="Bonen L."/>
            <person name="Ahrendt S."/>
            <person name="Sain D."/>
            <person name="Corradi N."/>
            <person name="Stajich J.E."/>
        </authorList>
    </citation>
    <scope>NUCLEOTIDE SEQUENCE [LARGE SCALE GENOMIC DNA]</scope>
    <source>
        <strain evidence="1 2">CSF55</strain>
    </source>
</reference>